<dbReference type="InterPro" id="IPR011009">
    <property type="entry name" value="Kinase-like_dom_sf"/>
</dbReference>
<keyword evidence="6 11" id="KW-0418">Kinase</keyword>
<dbReference type="SMART" id="SM00220">
    <property type="entry name" value="S_TKc"/>
    <property type="match status" value="1"/>
</dbReference>
<comment type="similarity">
    <text evidence="1">Belongs to the protein kinase superfamily. AGC Ser/Thr protein kinase family.</text>
</comment>
<evidence type="ECO:0000313" key="12">
    <source>
        <dbReference type="Proteomes" id="UP001153555"/>
    </source>
</evidence>
<keyword evidence="7" id="KW-0067">ATP-binding</keyword>
<sequence>MVGSVPLTEQLPTARKLSLKEEIKRTLDLQESLDWGPRDFFPQDEEDRPTLFRGASHPPEPFDTDQIKGPFLVDLLSGLSEDGKWGYVNICTCKPHKKNDPRWKAVLAIQRRYGKLGVSHFRLLRRLGSGDIGSVYLSELCGTRCFFAVKVMDKAFLARSKKLTRVETERDILQLLDHPFLPTLYADFETDRFICLVMEYCPGGDLHTLRQRQPAKHFPEYVARFYAAEVLLALEYLHMLGIVYRDLKPENVLIRDDGHVMISDFDLSLRCAVSPTLIRTTAPDPPKRGPAVLLPRIFPKRKKKPNAKAQPNPTVDWWMFGIFLYELLYGKTPFTGPGNWATLFNGLRLQLRFPDSPPTSSACRDLIRRLLVKEPEGRLGAKRGASEIKQHPFFEGVNWALIQCSTPPELSGRVVNGIGNGRVGWIGPGGEGKMMVGMDLTSEGKYVDFEFF</sequence>
<evidence type="ECO:0000256" key="1">
    <source>
        <dbReference type="ARBA" id="ARBA00009903"/>
    </source>
</evidence>
<keyword evidence="4" id="KW-0808">Transferase</keyword>
<dbReference type="Gene3D" id="3.30.200.20">
    <property type="entry name" value="Phosphorylase Kinase, domain 1"/>
    <property type="match status" value="1"/>
</dbReference>
<evidence type="ECO:0000256" key="2">
    <source>
        <dbReference type="ARBA" id="ARBA00012513"/>
    </source>
</evidence>
<dbReference type="FunFam" id="1.10.510.10:FF:000028">
    <property type="entry name" value="serine/threonine-protein kinase D6PK-like"/>
    <property type="match status" value="1"/>
</dbReference>
<evidence type="ECO:0000256" key="4">
    <source>
        <dbReference type="ARBA" id="ARBA00022679"/>
    </source>
</evidence>
<keyword evidence="3" id="KW-0723">Serine/threonine-protein kinase</keyword>
<dbReference type="Gene3D" id="1.10.510.10">
    <property type="entry name" value="Transferase(Phosphotransferase) domain 1"/>
    <property type="match status" value="1"/>
</dbReference>
<evidence type="ECO:0000256" key="6">
    <source>
        <dbReference type="ARBA" id="ARBA00022777"/>
    </source>
</evidence>
<dbReference type="EMBL" id="CACSLK010034598">
    <property type="protein sequence ID" value="CAA0842746.1"/>
    <property type="molecule type" value="Genomic_DNA"/>
</dbReference>
<dbReference type="PANTHER" id="PTHR45637">
    <property type="entry name" value="FLIPPASE KINASE 1-RELATED"/>
    <property type="match status" value="1"/>
</dbReference>
<evidence type="ECO:0000256" key="5">
    <source>
        <dbReference type="ARBA" id="ARBA00022741"/>
    </source>
</evidence>
<dbReference type="PROSITE" id="PS50011">
    <property type="entry name" value="PROTEIN_KINASE_DOM"/>
    <property type="match status" value="1"/>
</dbReference>
<dbReference type="OrthoDB" id="432483at2759"/>
<dbReference type="GO" id="GO:0005524">
    <property type="term" value="F:ATP binding"/>
    <property type="evidence" value="ECO:0007669"/>
    <property type="project" value="UniProtKB-KW"/>
</dbReference>
<evidence type="ECO:0000259" key="10">
    <source>
        <dbReference type="PROSITE" id="PS50011"/>
    </source>
</evidence>
<dbReference type="InterPro" id="IPR000719">
    <property type="entry name" value="Prot_kinase_dom"/>
</dbReference>
<dbReference type="Proteomes" id="UP001153555">
    <property type="component" value="Unassembled WGS sequence"/>
</dbReference>
<dbReference type="SUPFAM" id="SSF56112">
    <property type="entry name" value="Protein kinase-like (PK-like)"/>
    <property type="match status" value="1"/>
</dbReference>
<dbReference type="InterPro" id="IPR008271">
    <property type="entry name" value="Ser/Thr_kinase_AS"/>
</dbReference>
<feature type="domain" description="Protein kinase" evidence="10">
    <location>
        <begin position="121"/>
        <end position="394"/>
    </location>
</feature>
<evidence type="ECO:0000256" key="3">
    <source>
        <dbReference type="ARBA" id="ARBA00022527"/>
    </source>
</evidence>
<evidence type="ECO:0000256" key="7">
    <source>
        <dbReference type="ARBA" id="ARBA00022840"/>
    </source>
</evidence>
<gene>
    <name evidence="11" type="ORF">SHERM_08601</name>
</gene>
<evidence type="ECO:0000313" key="11">
    <source>
        <dbReference type="EMBL" id="CAA0842746.1"/>
    </source>
</evidence>
<comment type="catalytic activity">
    <reaction evidence="9">
        <text>L-seryl-[protein] + ATP = O-phospho-L-seryl-[protein] + ADP + H(+)</text>
        <dbReference type="Rhea" id="RHEA:17989"/>
        <dbReference type="Rhea" id="RHEA-COMP:9863"/>
        <dbReference type="Rhea" id="RHEA-COMP:11604"/>
        <dbReference type="ChEBI" id="CHEBI:15378"/>
        <dbReference type="ChEBI" id="CHEBI:29999"/>
        <dbReference type="ChEBI" id="CHEBI:30616"/>
        <dbReference type="ChEBI" id="CHEBI:83421"/>
        <dbReference type="ChEBI" id="CHEBI:456216"/>
        <dbReference type="EC" id="2.7.11.1"/>
    </reaction>
</comment>
<dbReference type="EC" id="2.7.11.1" evidence="2"/>
<reference evidence="11" key="1">
    <citation type="submission" date="2019-12" db="EMBL/GenBank/DDBJ databases">
        <authorList>
            <person name="Scholes J."/>
        </authorList>
    </citation>
    <scope>NUCLEOTIDE SEQUENCE</scope>
</reference>
<organism evidence="11 12">
    <name type="scientific">Striga hermonthica</name>
    <name type="common">Purple witchweed</name>
    <name type="synonym">Buchnera hermonthica</name>
    <dbReference type="NCBI Taxonomy" id="68872"/>
    <lineage>
        <taxon>Eukaryota</taxon>
        <taxon>Viridiplantae</taxon>
        <taxon>Streptophyta</taxon>
        <taxon>Embryophyta</taxon>
        <taxon>Tracheophyta</taxon>
        <taxon>Spermatophyta</taxon>
        <taxon>Magnoliopsida</taxon>
        <taxon>eudicotyledons</taxon>
        <taxon>Gunneridae</taxon>
        <taxon>Pentapetalae</taxon>
        <taxon>asterids</taxon>
        <taxon>lamiids</taxon>
        <taxon>Lamiales</taxon>
        <taxon>Orobanchaceae</taxon>
        <taxon>Buchnereae</taxon>
        <taxon>Striga</taxon>
    </lineage>
</organism>
<dbReference type="AlphaFoldDB" id="A0A9N7RSG0"/>
<dbReference type="PROSITE" id="PS00108">
    <property type="entry name" value="PROTEIN_KINASE_ST"/>
    <property type="match status" value="1"/>
</dbReference>
<evidence type="ECO:0000256" key="9">
    <source>
        <dbReference type="ARBA" id="ARBA00048679"/>
    </source>
</evidence>
<comment type="caution">
    <text evidence="11">The sequence shown here is derived from an EMBL/GenBank/DDBJ whole genome shotgun (WGS) entry which is preliminary data.</text>
</comment>
<dbReference type="Pfam" id="PF00069">
    <property type="entry name" value="Pkinase"/>
    <property type="match status" value="1"/>
</dbReference>
<dbReference type="GO" id="GO:0004674">
    <property type="term" value="F:protein serine/threonine kinase activity"/>
    <property type="evidence" value="ECO:0007669"/>
    <property type="project" value="UniProtKB-KW"/>
</dbReference>
<name>A0A9N7RSG0_STRHE</name>
<evidence type="ECO:0000256" key="8">
    <source>
        <dbReference type="ARBA" id="ARBA00047899"/>
    </source>
</evidence>
<protein>
    <recommendedName>
        <fullName evidence="2">non-specific serine/threonine protein kinase</fullName>
        <ecNumber evidence="2">2.7.11.1</ecNumber>
    </recommendedName>
</protein>
<proteinExistence type="inferred from homology"/>
<keyword evidence="12" id="KW-1185">Reference proteome</keyword>
<comment type="catalytic activity">
    <reaction evidence="8">
        <text>L-threonyl-[protein] + ATP = O-phospho-L-threonyl-[protein] + ADP + H(+)</text>
        <dbReference type="Rhea" id="RHEA:46608"/>
        <dbReference type="Rhea" id="RHEA-COMP:11060"/>
        <dbReference type="Rhea" id="RHEA-COMP:11605"/>
        <dbReference type="ChEBI" id="CHEBI:15378"/>
        <dbReference type="ChEBI" id="CHEBI:30013"/>
        <dbReference type="ChEBI" id="CHEBI:30616"/>
        <dbReference type="ChEBI" id="CHEBI:61977"/>
        <dbReference type="ChEBI" id="CHEBI:456216"/>
        <dbReference type="EC" id="2.7.11.1"/>
    </reaction>
</comment>
<accession>A0A9N7RSG0</accession>
<keyword evidence="5" id="KW-0547">Nucleotide-binding</keyword>
<dbReference type="FunFam" id="3.30.200.20:FF:000032">
    <property type="entry name" value="Serine/threonine-protein kinase D6PK-like"/>
    <property type="match status" value="1"/>
</dbReference>